<evidence type="ECO:0000256" key="1">
    <source>
        <dbReference type="SAM" id="MobiDB-lite"/>
    </source>
</evidence>
<feature type="compositionally biased region" description="Low complexity" evidence="1">
    <location>
        <begin position="76"/>
        <end position="93"/>
    </location>
</feature>
<keyword evidence="2" id="KW-1133">Transmembrane helix</keyword>
<keyword evidence="2" id="KW-0472">Membrane</keyword>
<keyword evidence="4" id="KW-1185">Reference proteome</keyword>
<gene>
    <name evidence="3" type="ORF">M407DRAFT_21332</name>
</gene>
<feature type="region of interest" description="Disordered" evidence="1">
    <location>
        <begin position="76"/>
        <end position="124"/>
    </location>
</feature>
<reference evidence="3 4" key="1">
    <citation type="submission" date="2014-04" db="EMBL/GenBank/DDBJ databases">
        <authorList>
            <consortium name="DOE Joint Genome Institute"/>
            <person name="Kuo A."/>
            <person name="Girlanda M."/>
            <person name="Perotto S."/>
            <person name="Kohler A."/>
            <person name="Nagy L.G."/>
            <person name="Floudas D."/>
            <person name="Copeland A."/>
            <person name="Barry K.W."/>
            <person name="Cichocki N."/>
            <person name="Veneault-Fourrey C."/>
            <person name="LaButti K."/>
            <person name="Lindquist E.A."/>
            <person name="Lipzen A."/>
            <person name="Lundell T."/>
            <person name="Morin E."/>
            <person name="Murat C."/>
            <person name="Sun H."/>
            <person name="Tunlid A."/>
            <person name="Henrissat B."/>
            <person name="Grigoriev I.V."/>
            <person name="Hibbett D.S."/>
            <person name="Martin F."/>
            <person name="Nordberg H.P."/>
            <person name="Cantor M.N."/>
            <person name="Hua S.X."/>
        </authorList>
    </citation>
    <scope>NUCLEOTIDE SEQUENCE [LARGE SCALE GENOMIC DNA]</scope>
    <source>
        <strain evidence="3 4">MUT 4182</strain>
    </source>
</reference>
<proteinExistence type="predicted"/>
<dbReference type="EMBL" id="KN822981">
    <property type="protein sequence ID" value="KIO29596.1"/>
    <property type="molecule type" value="Genomic_DNA"/>
</dbReference>
<protein>
    <submittedName>
        <fullName evidence="3">Uncharacterized protein</fullName>
    </submittedName>
</protein>
<dbReference type="AlphaFoldDB" id="A0A0C3QNG2"/>
<evidence type="ECO:0000313" key="3">
    <source>
        <dbReference type="EMBL" id="KIO29596.1"/>
    </source>
</evidence>
<evidence type="ECO:0000256" key="2">
    <source>
        <dbReference type="SAM" id="Phobius"/>
    </source>
</evidence>
<feature type="region of interest" description="Disordered" evidence="1">
    <location>
        <begin position="24"/>
        <end position="47"/>
    </location>
</feature>
<dbReference type="OrthoDB" id="3202307at2759"/>
<name>A0A0C3QNG2_9AGAM</name>
<keyword evidence="2" id="KW-0812">Transmembrane</keyword>
<reference evidence="4" key="2">
    <citation type="submission" date="2015-01" db="EMBL/GenBank/DDBJ databases">
        <title>Evolutionary Origins and Diversification of the Mycorrhizal Mutualists.</title>
        <authorList>
            <consortium name="DOE Joint Genome Institute"/>
            <consortium name="Mycorrhizal Genomics Consortium"/>
            <person name="Kohler A."/>
            <person name="Kuo A."/>
            <person name="Nagy L.G."/>
            <person name="Floudas D."/>
            <person name="Copeland A."/>
            <person name="Barry K.W."/>
            <person name="Cichocki N."/>
            <person name="Veneault-Fourrey C."/>
            <person name="LaButti K."/>
            <person name="Lindquist E.A."/>
            <person name="Lipzen A."/>
            <person name="Lundell T."/>
            <person name="Morin E."/>
            <person name="Murat C."/>
            <person name="Riley R."/>
            <person name="Ohm R."/>
            <person name="Sun H."/>
            <person name="Tunlid A."/>
            <person name="Henrissat B."/>
            <person name="Grigoriev I.V."/>
            <person name="Hibbett D.S."/>
            <person name="Martin F."/>
        </authorList>
    </citation>
    <scope>NUCLEOTIDE SEQUENCE [LARGE SCALE GENOMIC DNA]</scope>
    <source>
        <strain evidence="4">MUT 4182</strain>
    </source>
</reference>
<dbReference type="HOGENOM" id="CLU_627299_0_0_1"/>
<dbReference type="Proteomes" id="UP000054248">
    <property type="component" value="Unassembled WGS sequence"/>
</dbReference>
<sequence length="437" mass="48819">MSKRSDFRLISDWLSTSRLTSVNTSTTASMSLVAQPGTPTRPSTPPSRIINNALQTTFSFASTAASSSYGEVHSASSSPSSSFVSNGSPLKRPITPPSPSPSPESRQRSCTPAPSRPSLDSLSNISIKRSQSRTSCFTKLAVLLWIITAGFFVWWQGWHTRNPPPIPLESIAHVTAQHVTLGAEVVKDLAELRDSCSWRDIRATELESLSVRVRPHSSRAADSLLVASQTATQLSNSLVTPNIMVLAHFYDLELHVTTILRHLKSILAGRPARIIQSELVISDEVDSYLAHTVPFDLKELRAELDLQKDRCEIIFHQRDRVVPELRRIQKQLGLVKPWLPWNRRTWESDSTVQEGLRLVQSMVDTFNAIDQFRVALGKSRESVKKYLEAEIFERLQNYPSNGLALDNASLGDYIQYISKSLRELQSLVREARAKNHA</sequence>
<organism evidence="3 4">
    <name type="scientific">Tulasnella calospora MUT 4182</name>
    <dbReference type="NCBI Taxonomy" id="1051891"/>
    <lineage>
        <taxon>Eukaryota</taxon>
        <taxon>Fungi</taxon>
        <taxon>Dikarya</taxon>
        <taxon>Basidiomycota</taxon>
        <taxon>Agaricomycotina</taxon>
        <taxon>Agaricomycetes</taxon>
        <taxon>Cantharellales</taxon>
        <taxon>Tulasnellaceae</taxon>
        <taxon>Tulasnella</taxon>
    </lineage>
</organism>
<accession>A0A0C3QNG2</accession>
<evidence type="ECO:0000313" key="4">
    <source>
        <dbReference type="Proteomes" id="UP000054248"/>
    </source>
</evidence>
<feature type="transmembrane region" description="Helical" evidence="2">
    <location>
        <begin position="136"/>
        <end position="155"/>
    </location>
</feature>